<evidence type="ECO:0000256" key="2">
    <source>
        <dbReference type="ARBA" id="ARBA00022692"/>
    </source>
</evidence>
<keyword evidence="4 5" id="KW-0472">Membrane</keyword>
<evidence type="ECO:0000256" key="4">
    <source>
        <dbReference type="ARBA" id="ARBA00023136"/>
    </source>
</evidence>
<dbReference type="GO" id="GO:0016020">
    <property type="term" value="C:membrane"/>
    <property type="evidence" value="ECO:0007669"/>
    <property type="project" value="UniProtKB-SubCell"/>
</dbReference>
<feature type="transmembrane region" description="Helical" evidence="5">
    <location>
        <begin position="38"/>
        <end position="60"/>
    </location>
</feature>
<evidence type="ECO:0000259" key="6">
    <source>
        <dbReference type="Pfam" id="PF07298"/>
    </source>
</evidence>
<dbReference type="Proteomes" id="UP000282977">
    <property type="component" value="Unassembled WGS sequence"/>
</dbReference>
<feature type="transmembrane region" description="Helical" evidence="5">
    <location>
        <begin position="126"/>
        <end position="159"/>
    </location>
</feature>
<evidence type="ECO:0000256" key="5">
    <source>
        <dbReference type="SAM" id="Phobius"/>
    </source>
</evidence>
<dbReference type="AlphaFoldDB" id="A0A437J8J0"/>
<evidence type="ECO:0000313" key="7">
    <source>
        <dbReference type="EMBL" id="RVT41690.1"/>
    </source>
</evidence>
<comment type="subcellular location">
    <subcellularLocation>
        <location evidence="1">Membrane</location>
        <topology evidence="1">Multi-pass membrane protein</topology>
    </subcellularLocation>
</comment>
<dbReference type="Gene3D" id="1.20.120.1630">
    <property type="match status" value="1"/>
</dbReference>
<gene>
    <name evidence="7" type="ORF">ENE74_05190</name>
</gene>
<protein>
    <submittedName>
        <fullName evidence="7">MFS transporter</fullName>
    </submittedName>
</protein>
<accession>A0A437J8J0</accession>
<keyword evidence="2 5" id="KW-0812">Transmembrane</keyword>
<feature type="domain" description="NnrU" evidence="6">
    <location>
        <begin position="9"/>
        <end position="225"/>
    </location>
</feature>
<name>A0A437J8J0_9SPHN</name>
<keyword evidence="8" id="KW-1185">Reference proteome</keyword>
<dbReference type="EMBL" id="RZUL01000002">
    <property type="protein sequence ID" value="RVT41690.1"/>
    <property type="molecule type" value="Genomic_DNA"/>
</dbReference>
<proteinExistence type="predicted"/>
<dbReference type="OrthoDB" id="7828645at2"/>
<organism evidence="7 8">
    <name type="scientific">Sphingobium algorifonticola</name>
    <dbReference type="NCBI Taxonomy" id="2008318"/>
    <lineage>
        <taxon>Bacteria</taxon>
        <taxon>Pseudomonadati</taxon>
        <taxon>Pseudomonadota</taxon>
        <taxon>Alphaproteobacteria</taxon>
        <taxon>Sphingomonadales</taxon>
        <taxon>Sphingomonadaceae</taxon>
        <taxon>Sphingobium</taxon>
    </lineage>
</organism>
<dbReference type="RefSeq" id="WP_127689616.1">
    <property type="nucleotide sequence ID" value="NZ_RZUL01000002.1"/>
</dbReference>
<evidence type="ECO:0000256" key="1">
    <source>
        <dbReference type="ARBA" id="ARBA00004141"/>
    </source>
</evidence>
<reference evidence="7 8" key="1">
    <citation type="submission" date="2019-01" db="EMBL/GenBank/DDBJ databases">
        <authorList>
            <person name="Chen W.-M."/>
        </authorList>
    </citation>
    <scope>NUCLEOTIDE SEQUENCE [LARGE SCALE GENOMIC DNA]</scope>
    <source>
        <strain evidence="7 8">TLA-22</strain>
    </source>
</reference>
<keyword evidence="3 5" id="KW-1133">Transmembrane helix</keyword>
<feature type="transmembrane region" description="Helical" evidence="5">
    <location>
        <begin position="72"/>
        <end position="93"/>
    </location>
</feature>
<dbReference type="InterPro" id="IPR009915">
    <property type="entry name" value="NnrU_dom"/>
</dbReference>
<sequence>MAALTSVAMAAAAFVGTHFLLSHPLRRPLVTRLGEQGFMGVYTVVALGTMAWMVHAYSAAPATVPLWDVGHGLWVLVTVIMWLASVLLIGSLFRNPAFPDPRVGQAPPPHPAGVFAITRHPMMWSFALWAIAHMLVFPLAANLVVTAAILVLALVGAALQDRKKVRTLPGFWPEWMRRTSFVPLAAFTAGRVSAASLWPGVPAIAGGTALWLAASWAHMPLAGVAAGIWRWLG</sequence>
<evidence type="ECO:0000313" key="8">
    <source>
        <dbReference type="Proteomes" id="UP000282977"/>
    </source>
</evidence>
<dbReference type="Pfam" id="PF07298">
    <property type="entry name" value="NnrU"/>
    <property type="match status" value="1"/>
</dbReference>
<comment type="caution">
    <text evidence="7">The sequence shown here is derived from an EMBL/GenBank/DDBJ whole genome shotgun (WGS) entry which is preliminary data.</text>
</comment>
<evidence type="ECO:0000256" key="3">
    <source>
        <dbReference type="ARBA" id="ARBA00022989"/>
    </source>
</evidence>